<feature type="chain" id="PRO_5032833728" description="Secreted protein" evidence="1">
    <location>
        <begin position="26"/>
        <end position="71"/>
    </location>
</feature>
<proteinExistence type="predicted"/>
<accession>A0A841H227</accession>
<keyword evidence="1" id="KW-0732">Signal</keyword>
<dbReference type="PROSITE" id="PS51257">
    <property type="entry name" value="PROKAR_LIPOPROTEIN"/>
    <property type="match status" value="1"/>
</dbReference>
<sequence length="71" mass="7026">MKLARLFLAAITAATLGACSDSVTAPEARPDTAAPAKDGDFVCTGVVSLQTMRDGTVVVLCNGSPTIGSGG</sequence>
<evidence type="ECO:0008006" key="4">
    <source>
        <dbReference type="Google" id="ProtNLM"/>
    </source>
</evidence>
<comment type="caution">
    <text evidence="2">The sequence shown here is derived from an EMBL/GenBank/DDBJ whole genome shotgun (WGS) entry which is preliminary data.</text>
</comment>
<dbReference type="RefSeq" id="WP_170034790.1">
    <property type="nucleotide sequence ID" value="NZ_JABDTL010000001.1"/>
</dbReference>
<dbReference type="Proteomes" id="UP000582837">
    <property type="component" value="Unassembled WGS sequence"/>
</dbReference>
<protein>
    <recommendedName>
        <fullName evidence="4">Secreted protein</fullName>
    </recommendedName>
</protein>
<feature type="signal peptide" evidence="1">
    <location>
        <begin position="1"/>
        <end position="25"/>
    </location>
</feature>
<dbReference type="AlphaFoldDB" id="A0A841H227"/>
<keyword evidence="3" id="KW-1185">Reference proteome</keyword>
<dbReference type="EMBL" id="JACHIA010000012">
    <property type="protein sequence ID" value="MBB6072060.1"/>
    <property type="molecule type" value="Genomic_DNA"/>
</dbReference>
<name>A0A841H227_9BACT</name>
<evidence type="ECO:0000256" key="1">
    <source>
        <dbReference type="SAM" id="SignalP"/>
    </source>
</evidence>
<evidence type="ECO:0000313" key="2">
    <source>
        <dbReference type="EMBL" id="MBB6072060.1"/>
    </source>
</evidence>
<evidence type="ECO:0000313" key="3">
    <source>
        <dbReference type="Proteomes" id="UP000582837"/>
    </source>
</evidence>
<gene>
    <name evidence="2" type="ORF">HNQ61_003721</name>
</gene>
<organism evidence="2 3">
    <name type="scientific">Longimicrobium terrae</name>
    <dbReference type="NCBI Taxonomy" id="1639882"/>
    <lineage>
        <taxon>Bacteria</taxon>
        <taxon>Pseudomonadati</taxon>
        <taxon>Gemmatimonadota</taxon>
        <taxon>Longimicrobiia</taxon>
        <taxon>Longimicrobiales</taxon>
        <taxon>Longimicrobiaceae</taxon>
        <taxon>Longimicrobium</taxon>
    </lineage>
</organism>
<reference evidence="2 3" key="1">
    <citation type="submission" date="2020-08" db="EMBL/GenBank/DDBJ databases">
        <title>Genomic Encyclopedia of Type Strains, Phase IV (KMG-IV): sequencing the most valuable type-strain genomes for metagenomic binning, comparative biology and taxonomic classification.</title>
        <authorList>
            <person name="Goeker M."/>
        </authorList>
    </citation>
    <scope>NUCLEOTIDE SEQUENCE [LARGE SCALE GENOMIC DNA]</scope>
    <source>
        <strain evidence="2 3">DSM 29007</strain>
    </source>
</reference>